<dbReference type="PANTHER" id="PTHR14083:SF0">
    <property type="entry name" value="YIP1D-INTERACTING FACTOR 1, ISOFORM C"/>
    <property type="match status" value="1"/>
</dbReference>
<dbReference type="OrthoDB" id="337750at2759"/>
<dbReference type="Proteomes" id="UP000016927">
    <property type="component" value="Unassembled WGS sequence"/>
</dbReference>
<evidence type="ECO:0000313" key="10">
    <source>
        <dbReference type="EMBL" id="EOB12640.1"/>
    </source>
</evidence>
<evidence type="ECO:0000256" key="7">
    <source>
        <dbReference type="ARBA" id="ARBA00023034"/>
    </source>
</evidence>
<comment type="subcellular location">
    <subcellularLocation>
        <location evidence="9">Endoplasmic reticulum membrane</location>
        <topology evidence="9">Multi-pass membrane protein</topology>
    </subcellularLocation>
    <subcellularLocation>
        <location evidence="9">Golgi apparatus membrane</location>
        <topology evidence="9">Multi-pass membrane protein</topology>
    </subcellularLocation>
</comment>
<dbReference type="InterPro" id="IPR005578">
    <property type="entry name" value="Yif1_fam"/>
</dbReference>
<proteinExistence type="inferred from homology"/>
<feature type="transmembrane region" description="Helical" evidence="9">
    <location>
        <begin position="136"/>
        <end position="153"/>
    </location>
</feature>
<evidence type="ECO:0000256" key="6">
    <source>
        <dbReference type="ARBA" id="ARBA00022989"/>
    </source>
</evidence>
<keyword evidence="3 9" id="KW-0812">Transmembrane</keyword>
<keyword evidence="2 9" id="KW-0813">Transport</keyword>
<dbReference type="GO" id="GO:0030134">
    <property type="term" value="C:COPII-coated ER to Golgi transport vesicle"/>
    <property type="evidence" value="ECO:0007669"/>
    <property type="project" value="TreeGrafter"/>
</dbReference>
<keyword evidence="4 9" id="KW-0256">Endoplasmic reticulum</keyword>
<dbReference type="GO" id="GO:0000139">
    <property type="term" value="C:Golgi membrane"/>
    <property type="evidence" value="ECO:0007669"/>
    <property type="project" value="UniProtKB-SubCell"/>
</dbReference>
<keyword evidence="5 9" id="KW-0653">Protein transport</keyword>
<evidence type="ECO:0000256" key="2">
    <source>
        <dbReference type="ARBA" id="ARBA00022448"/>
    </source>
</evidence>
<name>R0MES9_NOSB1</name>
<comment type="similarity">
    <text evidence="1 9">Belongs to the YIF1 family.</text>
</comment>
<dbReference type="GO" id="GO:0015031">
    <property type="term" value="P:protein transport"/>
    <property type="evidence" value="ECO:0007669"/>
    <property type="project" value="UniProtKB-KW"/>
</dbReference>
<keyword evidence="6 9" id="KW-1133">Transmembrane helix</keyword>
<sequence length="207" mass="24500">MDFDLGKEALKTSQSYVNNKMQKVSFKHFRPYFNIDNQYLYKKIILIIFPYNTSIWESHDSSIANPDLYIPLSSLATYILLKCFFFGLQNAFQPEKIGILFTRTVFLEIFLFFITSISTYILGIKTGYIESICYSGYKYFVILCIHLCGIRWIKFLFRIYMYVSFFFFLSRCLKKTVLGESSLNRTRKIYFLFGYVGIQTLLIFLLS</sequence>
<comment type="function">
    <text evidence="9">Has a role in transport between endoplasmic reticulum and Golgi.</text>
</comment>
<keyword evidence="8 9" id="KW-0472">Membrane</keyword>
<evidence type="ECO:0000313" key="11">
    <source>
        <dbReference type="Proteomes" id="UP000016927"/>
    </source>
</evidence>
<evidence type="ECO:0000256" key="3">
    <source>
        <dbReference type="ARBA" id="ARBA00022692"/>
    </source>
</evidence>
<organism evidence="10 11">
    <name type="scientific">Nosema bombycis (strain CQ1 / CVCC 102059)</name>
    <name type="common">Microsporidian parasite</name>
    <name type="synonym">Pebrine of silkworm</name>
    <dbReference type="NCBI Taxonomy" id="578461"/>
    <lineage>
        <taxon>Eukaryota</taxon>
        <taxon>Fungi</taxon>
        <taxon>Fungi incertae sedis</taxon>
        <taxon>Microsporidia</taxon>
        <taxon>Nosematidae</taxon>
        <taxon>Nosema</taxon>
    </lineage>
</organism>
<accession>R0MES9</accession>
<protein>
    <recommendedName>
        <fullName evidence="9">Protein YIF1</fullName>
    </recommendedName>
</protein>
<dbReference type="GO" id="GO:0006888">
    <property type="term" value="P:endoplasmic reticulum to Golgi vesicle-mediated transport"/>
    <property type="evidence" value="ECO:0007669"/>
    <property type="project" value="UniProtKB-UniRule"/>
</dbReference>
<evidence type="ECO:0000256" key="5">
    <source>
        <dbReference type="ARBA" id="ARBA00022927"/>
    </source>
</evidence>
<keyword evidence="7 9" id="KW-0333">Golgi apparatus</keyword>
<dbReference type="PANTHER" id="PTHR14083">
    <property type="entry name" value="YIP1 INTERACTING FACTOR HOMOLOG YIF1 PROTEIN"/>
    <property type="match status" value="1"/>
</dbReference>
<gene>
    <name evidence="10" type="primary">YIF1</name>
    <name evidence="10" type="ORF">NBO_389g0011</name>
</gene>
<dbReference type="OMA" id="SYAYYFI"/>
<dbReference type="GO" id="GO:0005789">
    <property type="term" value="C:endoplasmic reticulum membrane"/>
    <property type="evidence" value="ECO:0007669"/>
    <property type="project" value="UniProtKB-SubCell"/>
</dbReference>
<dbReference type="Pfam" id="PF03878">
    <property type="entry name" value="YIF1"/>
    <property type="match status" value="1"/>
</dbReference>
<evidence type="ECO:0000256" key="8">
    <source>
        <dbReference type="ARBA" id="ARBA00023136"/>
    </source>
</evidence>
<reference evidence="10 11" key="1">
    <citation type="journal article" date="2013" name="BMC Genomics">
        <title>Comparative genomics of parasitic silkworm microsporidia reveal an association between genome expansion and host adaptation.</title>
        <authorList>
            <person name="Pan G."/>
            <person name="Xu J."/>
            <person name="Li T."/>
            <person name="Xia Q."/>
            <person name="Liu S.L."/>
            <person name="Zhang G."/>
            <person name="Li S."/>
            <person name="Li C."/>
            <person name="Liu H."/>
            <person name="Yang L."/>
            <person name="Liu T."/>
            <person name="Zhang X."/>
            <person name="Wu Z."/>
            <person name="Fan W."/>
            <person name="Dang X."/>
            <person name="Xiang H."/>
            <person name="Tao M."/>
            <person name="Li Y."/>
            <person name="Hu J."/>
            <person name="Li Z."/>
            <person name="Lin L."/>
            <person name="Luo J."/>
            <person name="Geng L."/>
            <person name="Wang L."/>
            <person name="Long M."/>
            <person name="Wan Y."/>
            <person name="He N."/>
            <person name="Zhang Z."/>
            <person name="Lu C."/>
            <person name="Keeling P.J."/>
            <person name="Wang J."/>
            <person name="Xiang Z."/>
            <person name="Zhou Z."/>
        </authorList>
    </citation>
    <scope>NUCLEOTIDE SEQUENCE [LARGE SCALE GENOMIC DNA]</scope>
    <source>
        <strain evidence="11">CQ1 / CVCC 102059</strain>
    </source>
</reference>
<dbReference type="GO" id="GO:0005793">
    <property type="term" value="C:endoplasmic reticulum-Golgi intermediate compartment"/>
    <property type="evidence" value="ECO:0007669"/>
    <property type="project" value="UniProtKB-UniRule"/>
</dbReference>
<dbReference type="HOGENOM" id="CLU_047877_2_2_1"/>
<keyword evidence="11" id="KW-1185">Reference proteome</keyword>
<dbReference type="AlphaFoldDB" id="R0MES9"/>
<evidence type="ECO:0000256" key="9">
    <source>
        <dbReference type="RuleBase" id="RU368073"/>
    </source>
</evidence>
<dbReference type="VEuPathDB" id="MicrosporidiaDB:NBO_389g0011"/>
<evidence type="ECO:0000256" key="1">
    <source>
        <dbReference type="ARBA" id="ARBA00009727"/>
    </source>
</evidence>
<dbReference type="EMBL" id="KB909297">
    <property type="protein sequence ID" value="EOB12640.1"/>
    <property type="molecule type" value="Genomic_DNA"/>
</dbReference>
<feature type="transmembrane region" description="Helical" evidence="9">
    <location>
        <begin position="68"/>
        <end position="88"/>
    </location>
</feature>
<dbReference type="STRING" id="578461.R0MES9"/>
<evidence type="ECO:0000256" key="4">
    <source>
        <dbReference type="ARBA" id="ARBA00022824"/>
    </source>
</evidence>
<feature type="transmembrane region" description="Helical" evidence="9">
    <location>
        <begin position="189"/>
        <end position="206"/>
    </location>
</feature>
<feature type="transmembrane region" description="Helical" evidence="9">
    <location>
        <begin position="100"/>
        <end position="124"/>
    </location>
</feature>